<feature type="compositionally biased region" description="Low complexity" evidence="1">
    <location>
        <begin position="1"/>
        <end position="10"/>
    </location>
</feature>
<reference evidence="3" key="2">
    <citation type="submission" date="2016-10" db="EMBL/GenBank/DDBJ databases">
        <authorList>
            <person name="de Groot N.N."/>
        </authorList>
    </citation>
    <scope>NUCLEOTIDE SEQUENCE [LARGE SCALE GENOMIC DNA]</scope>
    <source>
        <strain evidence="3">ATCC 20501</strain>
    </source>
</reference>
<evidence type="ECO:0000313" key="3">
    <source>
        <dbReference type="EMBL" id="SEG15693.1"/>
    </source>
</evidence>
<feature type="domain" description="DUF985" evidence="2">
    <location>
        <begin position="26"/>
        <end position="146"/>
    </location>
</feature>
<evidence type="ECO:0000256" key="1">
    <source>
        <dbReference type="SAM" id="MobiDB-lite"/>
    </source>
</evidence>
<dbReference type="InterPro" id="IPR039935">
    <property type="entry name" value="YML079W-like"/>
</dbReference>
<dbReference type="InterPro" id="IPR011051">
    <property type="entry name" value="RmlC_Cupin_sf"/>
</dbReference>
<keyword evidence="5" id="KW-1185">Reference proteome</keyword>
<dbReference type="CDD" id="cd06121">
    <property type="entry name" value="cupin_YML079wp"/>
    <property type="match status" value="1"/>
</dbReference>
<reference evidence="5 6" key="1">
    <citation type="submission" date="2016-10" db="EMBL/GenBank/DDBJ databases">
        <authorList>
            <person name="Varghese N."/>
            <person name="Submissions S."/>
        </authorList>
    </citation>
    <scope>NUCLEOTIDE SEQUENCE [LARGE SCALE GENOMIC DNA]</scope>
    <source>
        <strain evidence="6">ATCC 20501</strain>
        <strain evidence="4 5">CGMCC 4.3529</strain>
    </source>
</reference>
<dbReference type="SMR" id="A0A1H5XVM0"/>
<dbReference type="PANTHER" id="PTHR33387:SF3">
    <property type="entry name" value="DUF985 DOMAIN-CONTAINING PROTEIN"/>
    <property type="match status" value="1"/>
</dbReference>
<feature type="region of interest" description="Disordered" evidence="1">
    <location>
        <begin position="1"/>
        <end position="23"/>
    </location>
</feature>
<dbReference type="Proteomes" id="UP000236729">
    <property type="component" value="Unassembled WGS sequence"/>
</dbReference>
<accession>A0A1H5XVM0</accession>
<dbReference type="RefSeq" id="WP_177247810.1">
    <property type="nucleotide sequence ID" value="NZ_FNVB01000002.1"/>
</dbReference>
<evidence type="ECO:0000259" key="2">
    <source>
        <dbReference type="Pfam" id="PF06172"/>
    </source>
</evidence>
<evidence type="ECO:0000313" key="5">
    <source>
        <dbReference type="Proteomes" id="UP000199690"/>
    </source>
</evidence>
<sequence>MSSTAPRTPGGRTGLPGGDDPAVGRALIEQLGLEPLEGEGGHVRRMYADDNMSSAIYLMIAPGFSALHRLDTPEVYHWQGGAPVRMLVLEPGGSIRRVVLGPDLEAGQVLQTVVPAGAWQGSRPDGAWSLIGLTLAPPFRFEGFALGARAELRDGWPAAAAEIDELTRG</sequence>
<dbReference type="EMBL" id="FNVB01000002">
    <property type="protein sequence ID" value="SEG15693.1"/>
    <property type="molecule type" value="Genomic_DNA"/>
</dbReference>
<gene>
    <name evidence="3" type="ORF">SAMN02982929_01655</name>
    <name evidence="4" type="ORF">SAMN05216506_11987</name>
</gene>
<dbReference type="SUPFAM" id="SSF51182">
    <property type="entry name" value="RmlC-like cupins"/>
    <property type="match status" value="1"/>
</dbReference>
<dbReference type="PANTHER" id="PTHR33387">
    <property type="entry name" value="RMLC-LIKE JELLY ROLL FOLD PROTEIN"/>
    <property type="match status" value="1"/>
</dbReference>
<evidence type="ECO:0000313" key="4">
    <source>
        <dbReference type="EMBL" id="SFF10952.1"/>
    </source>
</evidence>
<dbReference type="Gene3D" id="2.60.120.10">
    <property type="entry name" value="Jelly Rolls"/>
    <property type="match status" value="1"/>
</dbReference>
<dbReference type="EMBL" id="FOME01000019">
    <property type="protein sequence ID" value="SFF10952.1"/>
    <property type="molecule type" value="Genomic_DNA"/>
</dbReference>
<dbReference type="InterPro" id="IPR014710">
    <property type="entry name" value="RmlC-like_jellyroll"/>
</dbReference>
<dbReference type="InterPro" id="IPR009327">
    <property type="entry name" value="Cupin_DUF985"/>
</dbReference>
<protein>
    <recommendedName>
        <fullName evidence="2">DUF985 domain-containing protein</fullName>
    </recommendedName>
</protein>
<evidence type="ECO:0000313" key="6">
    <source>
        <dbReference type="Proteomes" id="UP000236729"/>
    </source>
</evidence>
<accession>A0A1I2G045</accession>
<proteinExistence type="predicted"/>
<dbReference type="Proteomes" id="UP000199690">
    <property type="component" value="Unassembled WGS sequence"/>
</dbReference>
<organism evidence="3 6">
    <name type="scientific">Saccharopolyspora kobensis</name>
    <dbReference type="NCBI Taxonomy" id="146035"/>
    <lineage>
        <taxon>Bacteria</taxon>
        <taxon>Bacillati</taxon>
        <taxon>Actinomycetota</taxon>
        <taxon>Actinomycetes</taxon>
        <taxon>Pseudonocardiales</taxon>
        <taxon>Pseudonocardiaceae</taxon>
        <taxon>Saccharopolyspora</taxon>
    </lineage>
</organism>
<dbReference type="Pfam" id="PF06172">
    <property type="entry name" value="Cupin_5"/>
    <property type="match status" value="1"/>
</dbReference>
<name>A0A1H5XVM0_9PSEU</name>
<dbReference type="AlphaFoldDB" id="A0A1H5XVM0"/>